<protein>
    <submittedName>
        <fullName evidence="6">DoxX family protein</fullName>
    </submittedName>
</protein>
<evidence type="ECO:0000313" key="7">
    <source>
        <dbReference type="Proteomes" id="UP001524642"/>
    </source>
</evidence>
<dbReference type="InterPro" id="IPR032808">
    <property type="entry name" value="DoxX"/>
</dbReference>
<feature type="transmembrane region" description="Helical" evidence="5">
    <location>
        <begin position="39"/>
        <end position="61"/>
    </location>
</feature>
<feature type="transmembrane region" description="Helical" evidence="5">
    <location>
        <begin position="67"/>
        <end position="85"/>
    </location>
</feature>
<proteinExistence type="predicted"/>
<evidence type="ECO:0000313" key="6">
    <source>
        <dbReference type="EMBL" id="MCR0985742.1"/>
    </source>
</evidence>
<keyword evidence="4 5" id="KW-0472">Membrane</keyword>
<dbReference type="Proteomes" id="UP001524642">
    <property type="component" value="Unassembled WGS sequence"/>
</dbReference>
<organism evidence="6 7">
    <name type="scientific">Roseomonas populi</name>
    <dbReference type="NCBI Taxonomy" id="3121582"/>
    <lineage>
        <taxon>Bacteria</taxon>
        <taxon>Pseudomonadati</taxon>
        <taxon>Pseudomonadota</taxon>
        <taxon>Alphaproteobacteria</taxon>
        <taxon>Acetobacterales</taxon>
        <taxon>Roseomonadaceae</taxon>
        <taxon>Roseomonas</taxon>
    </lineage>
</organism>
<accession>A0ABT1XF16</accession>
<evidence type="ECO:0000256" key="1">
    <source>
        <dbReference type="ARBA" id="ARBA00004141"/>
    </source>
</evidence>
<reference evidence="6 7" key="1">
    <citation type="submission" date="2022-06" db="EMBL/GenBank/DDBJ databases">
        <title>Roseomonas CN29.</title>
        <authorList>
            <person name="Cheng Y."/>
            <person name="He X."/>
        </authorList>
    </citation>
    <scope>NUCLEOTIDE SEQUENCE [LARGE SCALE GENOMIC DNA]</scope>
    <source>
        <strain evidence="6 7">CN29</strain>
    </source>
</reference>
<comment type="subcellular location">
    <subcellularLocation>
        <location evidence="1">Membrane</location>
        <topology evidence="1">Multi-pass membrane protein</topology>
    </subcellularLocation>
</comment>
<sequence>MPGSVPEAAIAILLAAAMAIGAGLNLVGPGFVREEFRRWGYPAALRIAAGLTEGAAAVLLVSSSTRSAGALLALAVLASVIITLARDRAWLRCEYPTVLAIMAVLILTR</sequence>
<keyword evidence="2 5" id="KW-0812">Transmembrane</keyword>
<gene>
    <name evidence="6" type="ORF">NRP21_27185</name>
</gene>
<dbReference type="EMBL" id="JANJOU010000040">
    <property type="protein sequence ID" value="MCR0985742.1"/>
    <property type="molecule type" value="Genomic_DNA"/>
</dbReference>
<name>A0ABT1XF16_9PROT</name>
<feature type="transmembrane region" description="Helical" evidence="5">
    <location>
        <begin position="6"/>
        <end position="27"/>
    </location>
</feature>
<evidence type="ECO:0000256" key="5">
    <source>
        <dbReference type="SAM" id="Phobius"/>
    </source>
</evidence>
<dbReference type="Pfam" id="PF13564">
    <property type="entry name" value="DoxX_2"/>
    <property type="match status" value="1"/>
</dbReference>
<evidence type="ECO:0000256" key="4">
    <source>
        <dbReference type="ARBA" id="ARBA00023136"/>
    </source>
</evidence>
<keyword evidence="7" id="KW-1185">Reference proteome</keyword>
<dbReference type="RefSeq" id="WP_257719388.1">
    <property type="nucleotide sequence ID" value="NZ_JANJOU010000040.1"/>
</dbReference>
<keyword evidence="3 5" id="KW-1133">Transmembrane helix</keyword>
<comment type="caution">
    <text evidence="6">The sequence shown here is derived from an EMBL/GenBank/DDBJ whole genome shotgun (WGS) entry which is preliminary data.</text>
</comment>
<evidence type="ECO:0000256" key="3">
    <source>
        <dbReference type="ARBA" id="ARBA00022989"/>
    </source>
</evidence>
<evidence type="ECO:0000256" key="2">
    <source>
        <dbReference type="ARBA" id="ARBA00022692"/>
    </source>
</evidence>